<evidence type="ECO:0000313" key="4">
    <source>
        <dbReference type="Proteomes" id="UP000198242"/>
    </source>
</evidence>
<proteinExistence type="predicted"/>
<keyword evidence="2" id="KW-1133">Transmembrane helix</keyword>
<protein>
    <recommendedName>
        <fullName evidence="5">TM2 domain-containing protein</fullName>
    </recommendedName>
</protein>
<dbReference type="AlphaFoldDB" id="A0A1C4Y517"/>
<dbReference type="Proteomes" id="UP000198242">
    <property type="component" value="Chromosome I"/>
</dbReference>
<dbReference type="EMBL" id="LT607411">
    <property type="protein sequence ID" value="SCF15828.1"/>
    <property type="molecule type" value="Genomic_DNA"/>
</dbReference>
<keyword evidence="2" id="KW-0812">Transmembrane</keyword>
<organism evidence="3 4">
    <name type="scientific">Micromonospora viridifaciens</name>
    <dbReference type="NCBI Taxonomy" id="1881"/>
    <lineage>
        <taxon>Bacteria</taxon>
        <taxon>Bacillati</taxon>
        <taxon>Actinomycetota</taxon>
        <taxon>Actinomycetes</taxon>
        <taxon>Micromonosporales</taxon>
        <taxon>Micromonosporaceae</taxon>
        <taxon>Micromonospora</taxon>
    </lineage>
</organism>
<gene>
    <name evidence="3" type="ORF">GA0074695_3864</name>
</gene>
<accession>A0A1C4Y517</accession>
<feature type="region of interest" description="Disordered" evidence="1">
    <location>
        <begin position="144"/>
        <end position="163"/>
    </location>
</feature>
<sequence length="163" mass="17592">MPVVPQKSAGVAVALELVLGLFGVFGVGNLYAGRTGAGVALMLSFWGLFWVNFLLIFVFIAIVTMPMTWIAYLVMGPLLAARGVERHNSGAGTHVMIGPSFRPSSREFRWRRDCSAFAERFHDWATGPCMVPSCMTKSTLPVASMSSKGLPAPGRTVADHDTD</sequence>
<evidence type="ECO:0000256" key="2">
    <source>
        <dbReference type="SAM" id="Phobius"/>
    </source>
</evidence>
<reference evidence="4" key="1">
    <citation type="submission" date="2016-06" db="EMBL/GenBank/DDBJ databases">
        <authorList>
            <person name="Varghese N."/>
            <person name="Submissions Spin"/>
        </authorList>
    </citation>
    <scope>NUCLEOTIDE SEQUENCE [LARGE SCALE GENOMIC DNA]</scope>
    <source>
        <strain evidence="4">DSM 43909</strain>
    </source>
</reference>
<keyword evidence="4" id="KW-1185">Reference proteome</keyword>
<evidence type="ECO:0000313" key="3">
    <source>
        <dbReference type="EMBL" id="SCF15828.1"/>
    </source>
</evidence>
<evidence type="ECO:0008006" key="5">
    <source>
        <dbReference type="Google" id="ProtNLM"/>
    </source>
</evidence>
<feature type="transmembrane region" description="Helical" evidence="2">
    <location>
        <begin position="12"/>
        <end position="32"/>
    </location>
</feature>
<keyword evidence="2" id="KW-0472">Membrane</keyword>
<evidence type="ECO:0000256" key="1">
    <source>
        <dbReference type="SAM" id="MobiDB-lite"/>
    </source>
</evidence>
<name>A0A1C4Y517_MICVI</name>
<feature type="transmembrane region" description="Helical" evidence="2">
    <location>
        <begin position="39"/>
        <end position="63"/>
    </location>
</feature>